<dbReference type="Proteomes" id="UP001149821">
    <property type="component" value="Unassembled WGS sequence"/>
</dbReference>
<comment type="similarity">
    <text evidence="1">Belongs to the LysR transcriptional regulatory family.</text>
</comment>
<evidence type="ECO:0000256" key="4">
    <source>
        <dbReference type="ARBA" id="ARBA00023163"/>
    </source>
</evidence>
<accession>A0ABT5QG29</accession>
<feature type="domain" description="HTH lysR-type" evidence="5">
    <location>
        <begin position="1"/>
        <end position="58"/>
    </location>
</feature>
<sequence>MNLTHLESFLHVAKQGSFSAAADALNVSKGLISRHVKALESDLACTLFHRTTRTVTLTEAGEALLEKARKIELLALEASKEIEDLTQDNAGTIRFTAPAGLGDKICETMVATYAKKYPNVNIVLDFDTDIKDVEFGGFDIALRAHDDLPDNLVARRLGSLKNVLVASPTWLKQHPIHTPNDLLSLECIQSCFVSSWNNWLLMNDEGTELTIQTQGKLSCSTYAGTMALTLANLGVANLPLHVVEEQLAQGHLVQVLPSWRSRLHNLHVIYAKQRFYPIKLRDFIDTVMAWRNTHSHWFIEGTL</sequence>
<keyword evidence="2" id="KW-0805">Transcription regulation</keyword>
<keyword evidence="7" id="KW-1185">Reference proteome</keyword>
<evidence type="ECO:0000256" key="2">
    <source>
        <dbReference type="ARBA" id="ARBA00023015"/>
    </source>
</evidence>
<proteinExistence type="inferred from homology"/>
<dbReference type="Pfam" id="PF03466">
    <property type="entry name" value="LysR_substrate"/>
    <property type="match status" value="1"/>
</dbReference>
<evidence type="ECO:0000256" key="1">
    <source>
        <dbReference type="ARBA" id="ARBA00009437"/>
    </source>
</evidence>
<keyword evidence="4" id="KW-0804">Transcription</keyword>
<dbReference type="EMBL" id="JAJUBB010000001">
    <property type="protein sequence ID" value="MDD1779935.1"/>
    <property type="molecule type" value="Genomic_DNA"/>
</dbReference>
<dbReference type="InterPro" id="IPR036388">
    <property type="entry name" value="WH-like_DNA-bd_sf"/>
</dbReference>
<evidence type="ECO:0000256" key="3">
    <source>
        <dbReference type="ARBA" id="ARBA00023125"/>
    </source>
</evidence>
<evidence type="ECO:0000313" key="6">
    <source>
        <dbReference type="EMBL" id="MDD1779935.1"/>
    </source>
</evidence>
<dbReference type="InterPro" id="IPR005119">
    <property type="entry name" value="LysR_subst-bd"/>
</dbReference>
<dbReference type="PANTHER" id="PTHR30537">
    <property type="entry name" value="HTH-TYPE TRANSCRIPTIONAL REGULATOR"/>
    <property type="match status" value="1"/>
</dbReference>
<reference evidence="6" key="1">
    <citation type="submission" date="2021-12" db="EMBL/GenBank/DDBJ databases">
        <title>Enterovibrio ZSDZ35 sp. nov. and Enterovibrio ZSDZ42 sp. nov., isolated from coastal seawater in Qingdao.</title>
        <authorList>
            <person name="Zhang P."/>
        </authorList>
    </citation>
    <scope>NUCLEOTIDE SEQUENCE</scope>
    <source>
        <strain evidence="6">ZSDZ35</strain>
    </source>
</reference>
<dbReference type="RefSeq" id="WP_274139789.1">
    <property type="nucleotide sequence ID" value="NZ_JAJUBB010000001.1"/>
</dbReference>
<protein>
    <submittedName>
        <fullName evidence="6">LysR family transcriptional regulator</fullName>
    </submittedName>
</protein>
<dbReference type="InterPro" id="IPR036390">
    <property type="entry name" value="WH_DNA-bd_sf"/>
</dbReference>
<dbReference type="PROSITE" id="PS50931">
    <property type="entry name" value="HTH_LYSR"/>
    <property type="match status" value="1"/>
</dbReference>
<evidence type="ECO:0000259" key="5">
    <source>
        <dbReference type="PROSITE" id="PS50931"/>
    </source>
</evidence>
<dbReference type="SUPFAM" id="SSF46785">
    <property type="entry name" value="Winged helix' DNA-binding domain"/>
    <property type="match status" value="1"/>
</dbReference>
<organism evidence="6 7">
    <name type="scientific">Enterovibrio qingdaonensis</name>
    <dbReference type="NCBI Taxonomy" id="2899818"/>
    <lineage>
        <taxon>Bacteria</taxon>
        <taxon>Pseudomonadati</taxon>
        <taxon>Pseudomonadota</taxon>
        <taxon>Gammaproteobacteria</taxon>
        <taxon>Vibrionales</taxon>
        <taxon>Vibrionaceae</taxon>
        <taxon>Enterovibrio</taxon>
    </lineage>
</organism>
<dbReference type="InterPro" id="IPR000847">
    <property type="entry name" value="LysR_HTH_N"/>
</dbReference>
<keyword evidence="3" id="KW-0238">DNA-binding</keyword>
<dbReference type="Gene3D" id="3.40.190.290">
    <property type="match status" value="1"/>
</dbReference>
<dbReference type="PANTHER" id="PTHR30537:SF5">
    <property type="entry name" value="HTH-TYPE TRANSCRIPTIONAL ACTIVATOR TTDR-RELATED"/>
    <property type="match status" value="1"/>
</dbReference>
<dbReference type="SUPFAM" id="SSF53850">
    <property type="entry name" value="Periplasmic binding protein-like II"/>
    <property type="match status" value="1"/>
</dbReference>
<dbReference type="CDD" id="cd08422">
    <property type="entry name" value="PBP2_CrgA_like"/>
    <property type="match status" value="1"/>
</dbReference>
<name>A0ABT5QG29_9GAMM</name>
<gene>
    <name evidence="6" type="ORF">LRP49_01880</name>
</gene>
<comment type="caution">
    <text evidence="6">The sequence shown here is derived from an EMBL/GenBank/DDBJ whole genome shotgun (WGS) entry which is preliminary data.</text>
</comment>
<dbReference type="Gene3D" id="1.10.10.10">
    <property type="entry name" value="Winged helix-like DNA-binding domain superfamily/Winged helix DNA-binding domain"/>
    <property type="match status" value="1"/>
</dbReference>
<evidence type="ECO:0000313" key="7">
    <source>
        <dbReference type="Proteomes" id="UP001149821"/>
    </source>
</evidence>
<dbReference type="Pfam" id="PF00126">
    <property type="entry name" value="HTH_1"/>
    <property type="match status" value="1"/>
</dbReference>
<dbReference type="InterPro" id="IPR058163">
    <property type="entry name" value="LysR-type_TF_proteobact-type"/>
</dbReference>